<gene>
    <name evidence="14" type="primary">il12rb2l</name>
</gene>
<evidence type="ECO:0000256" key="5">
    <source>
        <dbReference type="ARBA" id="ARBA00022737"/>
    </source>
</evidence>
<reference evidence="14" key="1">
    <citation type="submission" date="2021-04" db="EMBL/GenBank/DDBJ databases">
        <authorList>
            <consortium name="Wellcome Sanger Institute Data Sharing"/>
        </authorList>
    </citation>
    <scope>NUCLEOTIDE SEQUENCE [LARGE SCALE GENOMIC DNA]</scope>
</reference>
<dbReference type="OrthoDB" id="5989951at2759"/>
<keyword evidence="6 11" id="KW-1133">Transmembrane helix</keyword>
<dbReference type="InterPro" id="IPR003961">
    <property type="entry name" value="FN3_dom"/>
</dbReference>
<reference evidence="14" key="3">
    <citation type="submission" date="2025-09" db="UniProtKB">
        <authorList>
            <consortium name="Ensembl"/>
        </authorList>
    </citation>
    <scope>IDENTIFICATION</scope>
</reference>
<dbReference type="GO" id="GO:0005886">
    <property type="term" value="C:plasma membrane"/>
    <property type="evidence" value="ECO:0007669"/>
    <property type="project" value="UniProtKB-ARBA"/>
</dbReference>
<feature type="region of interest" description="Disordered" evidence="10">
    <location>
        <begin position="641"/>
        <end position="698"/>
    </location>
</feature>
<dbReference type="PANTHER" id="PTHR48423:SF1">
    <property type="entry name" value="INTERLEUKIN-27 RECEPTOR SUBUNIT ALPHA"/>
    <property type="match status" value="1"/>
</dbReference>
<dbReference type="Proteomes" id="UP000472264">
    <property type="component" value="Chromosome 8"/>
</dbReference>
<keyword evidence="5" id="KW-0677">Repeat</keyword>
<evidence type="ECO:0000313" key="14">
    <source>
        <dbReference type="Ensembl" id="ENSENLP00000018945.1"/>
    </source>
</evidence>
<accession>A0A665UHX0</accession>
<proteinExistence type="inferred from homology"/>
<dbReference type="InterPro" id="IPR013783">
    <property type="entry name" value="Ig-like_fold"/>
</dbReference>
<comment type="similarity">
    <text evidence="2">Belongs to the type I cytokine receptor family. Type 2 subfamily.</text>
</comment>
<feature type="domain" description="Fibronectin type-III" evidence="13">
    <location>
        <begin position="417"/>
        <end position="513"/>
    </location>
</feature>
<keyword evidence="3 11" id="KW-0812">Transmembrane</keyword>
<evidence type="ECO:0000313" key="15">
    <source>
        <dbReference type="Proteomes" id="UP000472264"/>
    </source>
</evidence>
<dbReference type="PANTHER" id="PTHR48423">
    <property type="entry name" value="INTERLEUKIN-27 RECEPTOR SUBUNIT ALPHA"/>
    <property type="match status" value="1"/>
</dbReference>
<evidence type="ECO:0000256" key="4">
    <source>
        <dbReference type="ARBA" id="ARBA00022729"/>
    </source>
</evidence>
<dbReference type="SMART" id="SM00060">
    <property type="entry name" value="FN3"/>
    <property type="match status" value="1"/>
</dbReference>
<keyword evidence="7 11" id="KW-0472">Membrane</keyword>
<dbReference type="AlphaFoldDB" id="A0A665UHX0"/>
<dbReference type="InterPro" id="IPR036116">
    <property type="entry name" value="FN3_sf"/>
</dbReference>
<feature type="signal peptide" evidence="12">
    <location>
        <begin position="1"/>
        <end position="24"/>
    </location>
</feature>
<evidence type="ECO:0000256" key="12">
    <source>
        <dbReference type="SAM" id="SignalP"/>
    </source>
</evidence>
<dbReference type="OMA" id="MDCQDDQ"/>
<name>A0A665UHX0_ECHNA</name>
<evidence type="ECO:0000256" key="3">
    <source>
        <dbReference type="ARBA" id="ARBA00022692"/>
    </source>
</evidence>
<evidence type="ECO:0000256" key="2">
    <source>
        <dbReference type="ARBA" id="ARBA00008921"/>
    </source>
</evidence>
<keyword evidence="9" id="KW-0325">Glycoprotein</keyword>
<dbReference type="InParanoid" id="A0A665UHX0"/>
<sequence>MATLRTNWLLSILLLNLPSCFVSAGTLASSSRLDCYFPCTEESCDTNIHCDWDPRLDTRNPTNYSLHWSPSIIKGSETSKTNSSGIIDREHFANHGKLCIWVEATSQQDSVKSHEGCFNLTHIMKPPPPKIKLMRQMAIEIEWDSFCNELQDSVGSCDYRYRIEGDQVWIQEEGIFVHSHEIGSPLPCRIYELQVRCACKMGLKSDWSTIHRIRSAEMKPFGKPDIWWDYGISPARSNYTLTLKNLAKSQTCSVQGYEASLLYNNGTVVHTNLSGLLCSDLLCYLNASFKDVRLLNVSAFNAHGATEPSPLLMPISGEEKDEQILNLTMNEANLTVSWNQPSQHTDNLKEYVVQFKQAGCPPGKGFGWVKVLKNQTTAFLKGHFEKYTAFKVSLYSVSDSLEVHHLSSAIGYSLEGTPPSVQFFEVVSITPTQVTLFWKPAPLSEQNGMIRYYQIGLDKQNVDNVSASTQHENGTFQLKHLTPGQEYKVWIRAVTGAGPGGNYTVTFKTMPDGNYVLRVTLLAVIFLVVISIFFSLCCYFGINKVCPMATCFWEKVPDPSNSHIFKQKKHQMNESFDWICISFHEKHPNISMLEIVETLTPQPRDFIPSAEKKSNPDGLIKPLLEDGCSHMDAQDDQIEDATKQSANTGPRHGRKEYSKIVDSDEEKDKDDCLNSADDEVTSGYERHFMPTASEIMQV</sequence>
<dbReference type="InterPro" id="IPR052672">
    <property type="entry name" value="Type1_Cytokine_Rcpt_Type2"/>
</dbReference>
<evidence type="ECO:0000256" key="11">
    <source>
        <dbReference type="SAM" id="Phobius"/>
    </source>
</evidence>
<evidence type="ECO:0000256" key="6">
    <source>
        <dbReference type="ARBA" id="ARBA00022989"/>
    </source>
</evidence>
<keyword evidence="15" id="KW-1185">Reference proteome</keyword>
<evidence type="ECO:0000256" key="7">
    <source>
        <dbReference type="ARBA" id="ARBA00023136"/>
    </source>
</evidence>
<organism evidence="14 15">
    <name type="scientific">Echeneis naucrates</name>
    <name type="common">Live sharksucker</name>
    <dbReference type="NCBI Taxonomy" id="173247"/>
    <lineage>
        <taxon>Eukaryota</taxon>
        <taxon>Metazoa</taxon>
        <taxon>Chordata</taxon>
        <taxon>Craniata</taxon>
        <taxon>Vertebrata</taxon>
        <taxon>Euteleostomi</taxon>
        <taxon>Actinopterygii</taxon>
        <taxon>Neopterygii</taxon>
        <taxon>Teleostei</taxon>
        <taxon>Neoteleostei</taxon>
        <taxon>Acanthomorphata</taxon>
        <taxon>Carangaria</taxon>
        <taxon>Carangiformes</taxon>
        <taxon>Echeneidae</taxon>
        <taxon>Echeneis</taxon>
    </lineage>
</organism>
<evidence type="ECO:0000259" key="13">
    <source>
        <dbReference type="PROSITE" id="PS50853"/>
    </source>
</evidence>
<dbReference type="CDD" id="cd00063">
    <property type="entry name" value="FN3"/>
    <property type="match status" value="1"/>
</dbReference>
<dbReference type="Gene3D" id="2.60.40.10">
    <property type="entry name" value="Immunoglobulins"/>
    <property type="match status" value="4"/>
</dbReference>
<evidence type="ECO:0000256" key="8">
    <source>
        <dbReference type="ARBA" id="ARBA00023170"/>
    </source>
</evidence>
<feature type="chain" id="PRO_5025477368" evidence="12">
    <location>
        <begin position="25"/>
        <end position="698"/>
    </location>
</feature>
<reference evidence="14" key="2">
    <citation type="submission" date="2025-08" db="UniProtKB">
        <authorList>
            <consortium name="Ensembl"/>
        </authorList>
    </citation>
    <scope>IDENTIFICATION</scope>
</reference>
<feature type="transmembrane region" description="Helical" evidence="11">
    <location>
        <begin position="515"/>
        <end position="542"/>
    </location>
</feature>
<evidence type="ECO:0000256" key="1">
    <source>
        <dbReference type="ARBA" id="ARBA00004479"/>
    </source>
</evidence>
<protein>
    <submittedName>
        <fullName evidence="14">Granulocyte colony-stimulating factor receptor-like</fullName>
    </submittedName>
</protein>
<dbReference type="Ensembl" id="ENSENLT00000019653.1">
    <property type="protein sequence ID" value="ENSENLP00000018945.1"/>
    <property type="gene ID" value="ENSENLG00000008719.1"/>
</dbReference>
<dbReference type="Pfam" id="PF00041">
    <property type="entry name" value="fn3"/>
    <property type="match status" value="1"/>
</dbReference>
<dbReference type="PROSITE" id="PS50853">
    <property type="entry name" value="FN3"/>
    <property type="match status" value="1"/>
</dbReference>
<dbReference type="SUPFAM" id="SSF49265">
    <property type="entry name" value="Fibronectin type III"/>
    <property type="match status" value="3"/>
</dbReference>
<keyword evidence="8" id="KW-0675">Receptor</keyword>
<evidence type="ECO:0000256" key="10">
    <source>
        <dbReference type="SAM" id="MobiDB-lite"/>
    </source>
</evidence>
<evidence type="ECO:0000256" key="9">
    <source>
        <dbReference type="ARBA" id="ARBA00023180"/>
    </source>
</evidence>
<keyword evidence="4 12" id="KW-0732">Signal</keyword>
<comment type="subcellular location">
    <subcellularLocation>
        <location evidence="1">Membrane</location>
        <topology evidence="1">Single-pass type I membrane protein</topology>
    </subcellularLocation>
</comment>